<reference evidence="1 2" key="1">
    <citation type="journal article" date="2020" name="IScience">
        <title>Genome Sequencing of the Endangered Kingdonia uniflora (Circaeasteraceae, Ranunculales) Reveals Potential Mechanisms of Evolutionary Specialization.</title>
        <authorList>
            <person name="Sun Y."/>
            <person name="Deng T."/>
            <person name="Zhang A."/>
            <person name="Moore M.J."/>
            <person name="Landis J.B."/>
            <person name="Lin N."/>
            <person name="Zhang H."/>
            <person name="Zhang X."/>
            <person name="Huang J."/>
            <person name="Zhang X."/>
            <person name="Sun H."/>
            <person name="Wang H."/>
        </authorList>
    </citation>
    <scope>NUCLEOTIDE SEQUENCE [LARGE SCALE GENOMIC DNA]</scope>
    <source>
        <strain evidence="1">TB1705</strain>
        <tissue evidence="1">Leaf</tissue>
    </source>
</reference>
<organism evidence="1 2">
    <name type="scientific">Kingdonia uniflora</name>
    <dbReference type="NCBI Taxonomy" id="39325"/>
    <lineage>
        <taxon>Eukaryota</taxon>
        <taxon>Viridiplantae</taxon>
        <taxon>Streptophyta</taxon>
        <taxon>Embryophyta</taxon>
        <taxon>Tracheophyta</taxon>
        <taxon>Spermatophyta</taxon>
        <taxon>Magnoliopsida</taxon>
        <taxon>Ranunculales</taxon>
        <taxon>Circaeasteraceae</taxon>
        <taxon>Kingdonia</taxon>
    </lineage>
</organism>
<evidence type="ECO:0000313" key="1">
    <source>
        <dbReference type="EMBL" id="KAF6147631.1"/>
    </source>
</evidence>
<comment type="caution">
    <text evidence="1">The sequence shown here is derived from an EMBL/GenBank/DDBJ whole genome shotgun (WGS) entry which is preliminary data.</text>
</comment>
<dbReference type="OrthoDB" id="767234at2759"/>
<dbReference type="Proteomes" id="UP000541444">
    <property type="component" value="Unassembled WGS sequence"/>
</dbReference>
<feature type="non-terminal residue" evidence="1">
    <location>
        <position position="1"/>
    </location>
</feature>
<evidence type="ECO:0000313" key="2">
    <source>
        <dbReference type="Proteomes" id="UP000541444"/>
    </source>
</evidence>
<gene>
    <name evidence="1" type="ORF">GIB67_031622</name>
</gene>
<evidence type="ECO:0008006" key="3">
    <source>
        <dbReference type="Google" id="ProtNLM"/>
    </source>
</evidence>
<accession>A0A7J7LYA3</accession>
<dbReference type="EMBL" id="JACGCM010001886">
    <property type="protein sequence ID" value="KAF6147631.1"/>
    <property type="molecule type" value="Genomic_DNA"/>
</dbReference>
<dbReference type="AlphaFoldDB" id="A0A7J7LYA3"/>
<sequence length="130" mass="14934">LLDDLNYVRWAQSVKFFVGGREQIGFLPGTEKESTKSDPNFIEWLASAPSEKVPIPPTAAEIYAKIMEKTRVFQFLAGLNPDFEYARVHLLDRTSFSTLEETRILSLRSESSVTYASYFRDPFRDFCYGC</sequence>
<proteinExistence type="predicted"/>
<keyword evidence="2" id="KW-1185">Reference proteome</keyword>
<protein>
    <recommendedName>
        <fullName evidence="3">Retrotransposon Copia-like N-terminal domain-containing protein</fullName>
    </recommendedName>
</protein>
<name>A0A7J7LYA3_9MAGN</name>